<keyword evidence="3" id="KW-0808">Transferase</keyword>
<dbReference type="Proteomes" id="UP000585681">
    <property type="component" value="Unassembled WGS sequence"/>
</dbReference>
<evidence type="ECO:0000256" key="5">
    <source>
        <dbReference type="ARBA" id="ARBA00022989"/>
    </source>
</evidence>
<evidence type="ECO:0000256" key="4">
    <source>
        <dbReference type="ARBA" id="ARBA00022692"/>
    </source>
</evidence>
<feature type="transmembrane region" description="Helical" evidence="8">
    <location>
        <begin position="246"/>
        <end position="266"/>
    </location>
</feature>
<feature type="transmembrane region" description="Helical" evidence="8">
    <location>
        <begin position="114"/>
        <end position="136"/>
    </location>
</feature>
<proteinExistence type="inferred from homology"/>
<evidence type="ECO:0000313" key="10">
    <source>
        <dbReference type="Proteomes" id="UP000585681"/>
    </source>
</evidence>
<keyword evidence="2" id="KW-1003">Cell membrane</keyword>
<feature type="transmembrane region" description="Helical" evidence="8">
    <location>
        <begin position="86"/>
        <end position="107"/>
    </location>
</feature>
<reference evidence="9" key="1">
    <citation type="submission" date="2020-08" db="EMBL/GenBank/DDBJ databases">
        <title>Genomic Encyclopedia of Type Strains, Phase IV (KMG-IV): sequencing the most valuable type-strain genomes for metagenomic binning, comparative biology and taxonomic classification.</title>
        <authorList>
            <person name="Goeker M."/>
        </authorList>
    </citation>
    <scope>NUCLEOTIDE SEQUENCE [LARGE SCALE GENOMIC DNA]</scope>
    <source>
        <strain evidence="9">DSM 105040</strain>
    </source>
</reference>
<dbReference type="GO" id="GO:0016758">
    <property type="term" value="F:hexosyltransferase activity"/>
    <property type="evidence" value="ECO:0007669"/>
    <property type="project" value="InterPro"/>
</dbReference>
<feature type="transmembrane region" description="Helical" evidence="8">
    <location>
        <begin position="286"/>
        <end position="311"/>
    </location>
</feature>
<dbReference type="Pfam" id="PF09594">
    <property type="entry name" value="GT87"/>
    <property type="match status" value="1"/>
</dbReference>
<evidence type="ECO:0000313" key="9">
    <source>
        <dbReference type="EMBL" id="MBB4020984.1"/>
    </source>
</evidence>
<dbReference type="AlphaFoldDB" id="A0A840C594"/>
<accession>A0A840C594</accession>
<feature type="transmembrane region" description="Helical" evidence="8">
    <location>
        <begin position="388"/>
        <end position="407"/>
    </location>
</feature>
<dbReference type="EMBL" id="JACIEQ010000001">
    <property type="protein sequence ID" value="MBB4020984.1"/>
    <property type="molecule type" value="Genomic_DNA"/>
</dbReference>
<comment type="subcellular location">
    <subcellularLocation>
        <location evidence="1">Cell membrane</location>
        <topology evidence="1">Multi-pass membrane protein</topology>
    </subcellularLocation>
</comment>
<evidence type="ECO:0008006" key="11">
    <source>
        <dbReference type="Google" id="ProtNLM"/>
    </source>
</evidence>
<comment type="similarity">
    <text evidence="7">Belongs to the glycosyltransferase 87 family.</text>
</comment>
<dbReference type="RefSeq" id="WP_157445503.1">
    <property type="nucleotide sequence ID" value="NZ_JACIEQ010000001.1"/>
</dbReference>
<feature type="transmembrane region" description="Helical" evidence="8">
    <location>
        <begin position="323"/>
        <end position="343"/>
    </location>
</feature>
<evidence type="ECO:0000256" key="8">
    <source>
        <dbReference type="SAM" id="Phobius"/>
    </source>
</evidence>
<dbReference type="GO" id="GO:0005886">
    <property type="term" value="C:plasma membrane"/>
    <property type="evidence" value="ECO:0007669"/>
    <property type="project" value="UniProtKB-SubCell"/>
</dbReference>
<evidence type="ECO:0000256" key="3">
    <source>
        <dbReference type="ARBA" id="ARBA00022679"/>
    </source>
</evidence>
<organism evidence="9 10">
    <name type="scientific">Actibacterium naphthalenivorans</name>
    <dbReference type="NCBI Taxonomy" id="1614693"/>
    <lineage>
        <taxon>Bacteria</taxon>
        <taxon>Pseudomonadati</taxon>
        <taxon>Pseudomonadota</taxon>
        <taxon>Alphaproteobacteria</taxon>
        <taxon>Rhodobacterales</taxon>
        <taxon>Roseobacteraceae</taxon>
        <taxon>Actibacterium</taxon>
    </lineage>
</organism>
<feature type="transmembrane region" description="Helical" evidence="8">
    <location>
        <begin position="148"/>
        <end position="171"/>
    </location>
</feature>
<feature type="transmembrane region" description="Helical" evidence="8">
    <location>
        <begin position="178"/>
        <end position="205"/>
    </location>
</feature>
<sequence length="421" mass="44688">MNIATLAGVMLLAGWAVLTVMGHWNIWMPDLSAVYMAARLYAEGQAELIYAAPEGFFGGSPAAWTDMLIALGVAEQDAFPYVYPPLWAVLLAPLAEMLGPYAFFNLVTTVQVPLIALSSVLAWRILRPAALPFWQWSVVTVILLKSSVIAWFALILMQPQITVIFLILLAFERYRAGAFVLAGAVLGLAAMLKLAPAGLVLIFVLDRRWRALAGFAGACALIGLAGLAVAGPALHLEFLHSLGRIGAGLFITPVNFSVPALIHGAGALTGLLPPLGPAPHNIRIPAVPPAVGVISKLLLLGGIALLIRATARLPDATRLPTRLFALSLLLNLFGPVSWAHYFLLQLLLLPGLFGLLPARRAIPLVLLVEVVSSKAGADFIHASFPGDIPFMALNTGMMLLLFAGLLIPTRRAPAPCATVPA</sequence>
<keyword evidence="4 8" id="KW-0812">Transmembrane</keyword>
<gene>
    <name evidence="9" type="ORF">GGR17_000775</name>
</gene>
<keyword evidence="10" id="KW-1185">Reference proteome</keyword>
<dbReference type="InterPro" id="IPR018584">
    <property type="entry name" value="GT87"/>
</dbReference>
<evidence type="ECO:0000256" key="7">
    <source>
        <dbReference type="ARBA" id="ARBA00024033"/>
    </source>
</evidence>
<keyword evidence="5 8" id="KW-1133">Transmembrane helix</keyword>
<feature type="transmembrane region" description="Helical" evidence="8">
    <location>
        <begin position="211"/>
        <end position="234"/>
    </location>
</feature>
<comment type="caution">
    <text evidence="9">The sequence shown here is derived from an EMBL/GenBank/DDBJ whole genome shotgun (WGS) entry which is preliminary data.</text>
</comment>
<evidence type="ECO:0000256" key="6">
    <source>
        <dbReference type="ARBA" id="ARBA00023136"/>
    </source>
</evidence>
<keyword evidence="6 8" id="KW-0472">Membrane</keyword>
<protein>
    <recommendedName>
        <fullName evidence="11">DUF2029 domain-containing protein</fullName>
    </recommendedName>
</protein>
<name>A0A840C594_9RHOB</name>
<evidence type="ECO:0000256" key="2">
    <source>
        <dbReference type="ARBA" id="ARBA00022475"/>
    </source>
</evidence>
<evidence type="ECO:0000256" key="1">
    <source>
        <dbReference type="ARBA" id="ARBA00004651"/>
    </source>
</evidence>